<dbReference type="PaxDb" id="3880-AES73847"/>
<reference evidence="2" key="3">
    <citation type="submission" date="2015-04" db="UniProtKB">
        <authorList>
            <consortium name="EnsemblPlants"/>
        </authorList>
    </citation>
    <scope>IDENTIFICATION</scope>
    <source>
        <strain evidence="2">cv. Jemalong A17</strain>
    </source>
</reference>
<organism evidence="1 3">
    <name type="scientific">Medicago truncatula</name>
    <name type="common">Barrel medic</name>
    <name type="synonym">Medicago tribuloides</name>
    <dbReference type="NCBI Taxonomy" id="3880"/>
    <lineage>
        <taxon>Eukaryota</taxon>
        <taxon>Viridiplantae</taxon>
        <taxon>Streptophyta</taxon>
        <taxon>Embryophyta</taxon>
        <taxon>Tracheophyta</taxon>
        <taxon>Spermatophyta</taxon>
        <taxon>Magnoliopsida</taxon>
        <taxon>eudicotyledons</taxon>
        <taxon>Gunneridae</taxon>
        <taxon>Pentapetalae</taxon>
        <taxon>rosids</taxon>
        <taxon>fabids</taxon>
        <taxon>Fabales</taxon>
        <taxon>Fabaceae</taxon>
        <taxon>Papilionoideae</taxon>
        <taxon>50 kb inversion clade</taxon>
        <taxon>NPAAA clade</taxon>
        <taxon>Hologalegina</taxon>
        <taxon>IRL clade</taxon>
        <taxon>Trifolieae</taxon>
        <taxon>Medicago</taxon>
    </lineage>
</organism>
<reference evidence="1 3" key="1">
    <citation type="journal article" date="2011" name="Nature">
        <title>The Medicago genome provides insight into the evolution of rhizobial symbioses.</title>
        <authorList>
            <person name="Young N.D."/>
            <person name="Debelle F."/>
            <person name="Oldroyd G.E."/>
            <person name="Geurts R."/>
            <person name="Cannon S.B."/>
            <person name="Udvardi M.K."/>
            <person name="Benedito V.A."/>
            <person name="Mayer K.F."/>
            <person name="Gouzy J."/>
            <person name="Schoof H."/>
            <person name="Van de Peer Y."/>
            <person name="Proost S."/>
            <person name="Cook D.R."/>
            <person name="Meyers B.C."/>
            <person name="Spannagl M."/>
            <person name="Cheung F."/>
            <person name="De Mita S."/>
            <person name="Krishnakumar V."/>
            <person name="Gundlach H."/>
            <person name="Zhou S."/>
            <person name="Mudge J."/>
            <person name="Bharti A.K."/>
            <person name="Murray J.D."/>
            <person name="Naoumkina M.A."/>
            <person name="Rosen B."/>
            <person name="Silverstein K.A."/>
            <person name="Tang H."/>
            <person name="Rombauts S."/>
            <person name="Zhao P.X."/>
            <person name="Zhou P."/>
            <person name="Barbe V."/>
            <person name="Bardou P."/>
            <person name="Bechner M."/>
            <person name="Bellec A."/>
            <person name="Berger A."/>
            <person name="Berges H."/>
            <person name="Bidwell S."/>
            <person name="Bisseling T."/>
            <person name="Choisne N."/>
            <person name="Couloux A."/>
            <person name="Denny R."/>
            <person name="Deshpande S."/>
            <person name="Dai X."/>
            <person name="Doyle J.J."/>
            <person name="Dudez A.M."/>
            <person name="Farmer A.D."/>
            <person name="Fouteau S."/>
            <person name="Franken C."/>
            <person name="Gibelin C."/>
            <person name="Gish J."/>
            <person name="Goldstein S."/>
            <person name="Gonzalez A.J."/>
            <person name="Green P.J."/>
            <person name="Hallab A."/>
            <person name="Hartog M."/>
            <person name="Hua A."/>
            <person name="Humphray S.J."/>
            <person name="Jeong D.H."/>
            <person name="Jing Y."/>
            <person name="Jocker A."/>
            <person name="Kenton S.M."/>
            <person name="Kim D.J."/>
            <person name="Klee K."/>
            <person name="Lai H."/>
            <person name="Lang C."/>
            <person name="Lin S."/>
            <person name="Macmil S.L."/>
            <person name="Magdelenat G."/>
            <person name="Matthews L."/>
            <person name="McCorrison J."/>
            <person name="Monaghan E.L."/>
            <person name="Mun J.H."/>
            <person name="Najar F.Z."/>
            <person name="Nicholson C."/>
            <person name="Noirot C."/>
            <person name="O'Bleness M."/>
            <person name="Paule C.R."/>
            <person name="Poulain J."/>
            <person name="Prion F."/>
            <person name="Qin B."/>
            <person name="Qu C."/>
            <person name="Retzel E.F."/>
            <person name="Riddle C."/>
            <person name="Sallet E."/>
            <person name="Samain S."/>
            <person name="Samson N."/>
            <person name="Sanders I."/>
            <person name="Saurat O."/>
            <person name="Scarpelli C."/>
            <person name="Schiex T."/>
            <person name="Segurens B."/>
            <person name="Severin A.J."/>
            <person name="Sherrier D.J."/>
            <person name="Shi R."/>
            <person name="Sims S."/>
            <person name="Singer S.R."/>
            <person name="Sinharoy S."/>
            <person name="Sterck L."/>
            <person name="Viollet A."/>
            <person name="Wang B.B."/>
            <person name="Wang K."/>
            <person name="Wang M."/>
            <person name="Wang X."/>
            <person name="Warfsmann J."/>
            <person name="Weissenbach J."/>
            <person name="White D.D."/>
            <person name="White J.D."/>
            <person name="Wiley G.B."/>
            <person name="Wincker P."/>
            <person name="Xing Y."/>
            <person name="Yang L."/>
            <person name="Yao Z."/>
            <person name="Ying F."/>
            <person name="Zhai J."/>
            <person name="Zhou L."/>
            <person name="Zuber A."/>
            <person name="Denarie J."/>
            <person name="Dixon R.A."/>
            <person name="May G.D."/>
            <person name="Schwartz D.C."/>
            <person name="Rogers J."/>
            <person name="Quetier F."/>
            <person name="Town C.D."/>
            <person name="Roe B.A."/>
        </authorList>
    </citation>
    <scope>NUCLEOTIDE SEQUENCE [LARGE SCALE GENOMIC DNA]</scope>
    <source>
        <strain evidence="1">A17</strain>
        <strain evidence="2 3">cv. Jemalong A17</strain>
    </source>
</reference>
<name>G7J2X8_MEDTR</name>
<keyword evidence="3" id="KW-1185">Reference proteome</keyword>
<dbReference type="Proteomes" id="UP000002051">
    <property type="component" value="Chromosome 3"/>
</dbReference>
<dbReference type="EMBL" id="CM001219">
    <property type="protein sequence ID" value="AES73847.1"/>
    <property type="molecule type" value="Genomic_DNA"/>
</dbReference>
<accession>G7J2X8</accession>
<protein>
    <submittedName>
        <fullName evidence="1 2">Uncharacterized protein</fullName>
    </submittedName>
</protein>
<gene>
    <name evidence="1" type="ordered locus">MTR_3g109460</name>
</gene>
<evidence type="ECO:0000313" key="3">
    <source>
        <dbReference type="Proteomes" id="UP000002051"/>
    </source>
</evidence>
<dbReference type="EnsemblPlants" id="AES73847">
    <property type="protein sequence ID" value="AES73847"/>
    <property type="gene ID" value="MTR_3g109460"/>
</dbReference>
<evidence type="ECO:0000313" key="1">
    <source>
        <dbReference type="EMBL" id="AES73847.1"/>
    </source>
</evidence>
<evidence type="ECO:0000313" key="2">
    <source>
        <dbReference type="EnsemblPlants" id="AES73847"/>
    </source>
</evidence>
<dbReference type="AlphaFoldDB" id="G7J2X8"/>
<reference evidence="1 3" key="2">
    <citation type="journal article" date="2014" name="BMC Genomics">
        <title>An improved genome release (version Mt4.0) for the model legume Medicago truncatula.</title>
        <authorList>
            <person name="Tang H."/>
            <person name="Krishnakumar V."/>
            <person name="Bidwell S."/>
            <person name="Rosen B."/>
            <person name="Chan A."/>
            <person name="Zhou S."/>
            <person name="Gentzbittel L."/>
            <person name="Childs K.L."/>
            <person name="Yandell M."/>
            <person name="Gundlach H."/>
            <person name="Mayer K.F."/>
            <person name="Schwartz D.C."/>
            <person name="Town C.D."/>
        </authorList>
    </citation>
    <scope>GENOME REANNOTATION</scope>
    <source>
        <strain evidence="2 3">cv. Jemalong A17</strain>
    </source>
</reference>
<sequence>MRMLHLICGKTMNDRIRNDNIRESRGNTYDIKDHDEKKNLDVRTCREKIRILCNKENKLDDG</sequence>
<proteinExistence type="predicted"/>
<dbReference type="HOGENOM" id="CLU_2907458_0_0_1"/>